<keyword evidence="5" id="KW-0843">Virulence</keyword>
<feature type="compositionally biased region" description="Basic and acidic residues" evidence="7">
    <location>
        <begin position="267"/>
        <end position="280"/>
    </location>
</feature>
<sequence length="417" mass="45567">MLDLKVSTRASVRLTDTSHVSGTITHQQNQDGIKTVAPGISSQIINHATKSSSGERTFDPVLAPPTENPGAEAEEILELFQKLANSTKKSIDEASMAKEALPSSAGTLPRDAIALIFDEKTLGEIYKIAEPIMDKWDKGEEIEKHEMRVVRDNIAERVDKSTQESLKKAKEEYHFDITNFSSQSGINEMMALIAEMMLKMRNSRQETLTKQMQMGLDATKSQAETERTKGRIALTVAITSAAVGALVTGVGLYKQHQGITKSNRALKHNDPAAKGHRDLAQQDQSKLDNNTGLTAKDKKDLSSQIKANNDQAQSHQDAGDKLKSDGRRLEMVGQALVQSNSLLTGMIGGIGESLKHAESAKAILFQYAAGVFAEAAKHSQEKLREQQELLNKIIETLFNTMANKNSTDGTIIGNMRA</sequence>
<comment type="similarity">
    <text evidence="6">Belongs to the SctB/SipC family.</text>
</comment>
<evidence type="ECO:0000313" key="8">
    <source>
        <dbReference type="EMBL" id="AWK14316.1"/>
    </source>
</evidence>
<dbReference type="EMBL" id="CP021659">
    <property type="protein sequence ID" value="AWK14316.1"/>
    <property type="molecule type" value="Genomic_DNA"/>
</dbReference>
<proteinExistence type="inferred from homology"/>
<evidence type="ECO:0000256" key="4">
    <source>
        <dbReference type="ARBA" id="ARBA00022870"/>
    </source>
</evidence>
<dbReference type="GO" id="GO:0005576">
    <property type="term" value="C:extracellular region"/>
    <property type="evidence" value="ECO:0007669"/>
    <property type="project" value="UniProtKB-SubCell"/>
</dbReference>
<dbReference type="AlphaFoldDB" id="A0A2U8I571"/>
<evidence type="ECO:0000256" key="2">
    <source>
        <dbReference type="ARBA" id="ARBA00004613"/>
    </source>
</evidence>
<dbReference type="KEGG" id="fsm:CCS41_07265"/>
<feature type="compositionally biased region" description="Polar residues" evidence="7">
    <location>
        <begin position="302"/>
        <end position="316"/>
    </location>
</feature>
<evidence type="ECO:0000313" key="9">
    <source>
        <dbReference type="Proteomes" id="UP000261875"/>
    </source>
</evidence>
<dbReference type="GO" id="GO:0033644">
    <property type="term" value="C:host cell membrane"/>
    <property type="evidence" value="ECO:0007669"/>
    <property type="project" value="UniProtKB-SubCell"/>
</dbReference>
<accession>A0A2U8I571</accession>
<feature type="compositionally biased region" description="Polar residues" evidence="7">
    <location>
        <begin position="281"/>
        <end position="293"/>
    </location>
</feature>
<organism evidence="8 9">
    <name type="scientific">Candidatus Fukatsuia symbiotica</name>
    <dbReference type="NCBI Taxonomy" id="1878942"/>
    <lineage>
        <taxon>Bacteria</taxon>
        <taxon>Pseudomonadati</taxon>
        <taxon>Pseudomonadota</taxon>
        <taxon>Gammaproteobacteria</taxon>
        <taxon>Enterobacterales</taxon>
        <taxon>Yersiniaceae</taxon>
        <taxon>Candidatus Fukatsuia</taxon>
    </lineage>
</organism>
<reference evidence="8 9" key="1">
    <citation type="submission" date="2017-05" db="EMBL/GenBank/DDBJ databases">
        <title>Genome sequence of Candidatus Fukatsuia symbiotica and Candidatus Hamiltonella defensa from Acyrthosiphon pisum strain 5D.</title>
        <authorList>
            <person name="Patel V.A."/>
            <person name="Chevignon G."/>
            <person name="Russell J.A."/>
            <person name="Oliver K.M."/>
        </authorList>
    </citation>
    <scope>NUCLEOTIDE SEQUENCE [LARGE SCALE GENOMIC DNA]</scope>
    <source>
        <strain evidence="8 9">5D</strain>
    </source>
</reference>
<keyword evidence="3" id="KW-0964">Secreted</keyword>
<protein>
    <submittedName>
        <fullName evidence="8">Uncharacterized protein</fullName>
    </submittedName>
</protein>
<evidence type="ECO:0000256" key="5">
    <source>
        <dbReference type="ARBA" id="ARBA00023026"/>
    </source>
</evidence>
<comment type="subcellular location">
    <subcellularLocation>
        <location evidence="1">Host membrane</location>
        <topology evidence="1">Single-pass membrane protein</topology>
    </subcellularLocation>
    <subcellularLocation>
        <location evidence="2">Secreted</location>
    </subcellularLocation>
</comment>
<dbReference type="Pfam" id="PF09599">
    <property type="entry name" value="IpaC_SipC"/>
    <property type="match status" value="1"/>
</dbReference>
<keyword evidence="9" id="KW-1185">Reference proteome</keyword>
<gene>
    <name evidence="8" type="ORF">CCS41_07265</name>
</gene>
<evidence type="ECO:0000256" key="3">
    <source>
        <dbReference type="ARBA" id="ARBA00022525"/>
    </source>
</evidence>
<dbReference type="Proteomes" id="UP000261875">
    <property type="component" value="Chromosome"/>
</dbReference>
<dbReference type="STRING" id="1878942.GCA_900128755_00405"/>
<keyword evidence="4" id="KW-0472">Membrane</keyword>
<feature type="region of interest" description="Disordered" evidence="7">
    <location>
        <begin position="262"/>
        <end position="322"/>
    </location>
</feature>
<dbReference type="InterPro" id="IPR005427">
    <property type="entry name" value="BipC/SctB"/>
</dbReference>
<evidence type="ECO:0000256" key="7">
    <source>
        <dbReference type="SAM" id="MobiDB-lite"/>
    </source>
</evidence>
<name>A0A2U8I571_9GAMM</name>
<keyword evidence="4" id="KW-1043">Host membrane</keyword>
<dbReference type="RefSeq" id="WP_072549588.1">
    <property type="nucleotide sequence ID" value="NZ_CP021659.1"/>
</dbReference>
<evidence type="ECO:0000256" key="6">
    <source>
        <dbReference type="ARBA" id="ARBA00035650"/>
    </source>
</evidence>
<evidence type="ECO:0000256" key="1">
    <source>
        <dbReference type="ARBA" id="ARBA00004379"/>
    </source>
</evidence>